<reference evidence="2" key="2">
    <citation type="submission" date="2021-10" db="EMBL/GenBank/DDBJ databases">
        <title>Phylogenomics reveals ancestral predisposition of the termite-cultivated fungus Termitomyces towards a domesticated lifestyle.</title>
        <authorList>
            <person name="Auxier B."/>
            <person name="Grum-Grzhimaylo A."/>
            <person name="Cardenas M.E."/>
            <person name="Lodge J.D."/>
            <person name="Laessoe T."/>
            <person name="Pedersen O."/>
            <person name="Smith M.E."/>
            <person name="Kuyper T.W."/>
            <person name="Franco-Molano E.A."/>
            <person name="Baroni T.J."/>
            <person name="Aanen D.K."/>
        </authorList>
    </citation>
    <scope>NUCLEOTIDE SEQUENCE</scope>
    <source>
        <strain evidence="2">AP01</strain>
        <tissue evidence="2">Mycelium</tissue>
    </source>
</reference>
<proteinExistence type="predicted"/>
<evidence type="ECO:0000313" key="2">
    <source>
        <dbReference type="EMBL" id="KAG5643305.1"/>
    </source>
</evidence>
<gene>
    <name evidence="2" type="ORF">DXG03_001232</name>
</gene>
<comment type="caution">
    <text evidence="2">The sequence shown here is derived from an EMBL/GenBank/DDBJ whole genome shotgun (WGS) entry which is preliminary data.</text>
</comment>
<dbReference type="Proteomes" id="UP000775547">
    <property type="component" value="Unassembled WGS sequence"/>
</dbReference>
<reference evidence="2" key="1">
    <citation type="submission" date="2020-07" db="EMBL/GenBank/DDBJ databases">
        <authorList>
            <person name="Nieuwenhuis M."/>
            <person name="Van De Peppel L.J.J."/>
        </authorList>
    </citation>
    <scope>NUCLEOTIDE SEQUENCE</scope>
    <source>
        <strain evidence="2">AP01</strain>
        <tissue evidence="2">Mycelium</tissue>
    </source>
</reference>
<organism evidence="2 3">
    <name type="scientific">Asterophora parasitica</name>
    <dbReference type="NCBI Taxonomy" id="117018"/>
    <lineage>
        <taxon>Eukaryota</taxon>
        <taxon>Fungi</taxon>
        <taxon>Dikarya</taxon>
        <taxon>Basidiomycota</taxon>
        <taxon>Agaricomycotina</taxon>
        <taxon>Agaricomycetes</taxon>
        <taxon>Agaricomycetidae</taxon>
        <taxon>Agaricales</taxon>
        <taxon>Tricholomatineae</taxon>
        <taxon>Lyophyllaceae</taxon>
        <taxon>Asterophora</taxon>
    </lineage>
</organism>
<accession>A0A9P7KBX7</accession>
<protein>
    <submittedName>
        <fullName evidence="2">Uncharacterized protein</fullName>
    </submittedName>
</protein>
<sequence>MRVLSDAEDGTGVESGEGVRERVVGSSAVVGTGVDGTRGCSFSFSVSFADDVVPQGQYNATPLPPLPLPAFSPFSAPPAPTPPALALTPGGLVLAANPAPSILPIAPLIRIPNPPLLPTPNPTVAGNPPTISIVATSTGVTNGEPESESDAEGEREESVREEEVEGEEVPMTMAGAGAA</sequence>
<dbReference type="EMBL" id="JABCKV010000122">
    <property type="protein sequence ID" value="KAG5643305.1"/>
    <property type="molecule type" value="Genomic_DNA"/>
</dbReference>
<evidence type="ECO:0000256" key="1">
    <source>
        <dbReference type="SAM" id="MobiDB-lite"/>
    </source>
</evidence>
<feature type="region of interest" description="Disordered" evidence="1">
    <location>
        <begin position="136"/>
        <end position="179"/>
    </location>
</feature>
<feature type="compositionally biased region" description="Acidic residues" evidence="1">
    <location>
        <begin position="145"/>
        <end position="168"/>
    </location>
</feature>
<name>A0A9P7KBX7_9AGAR</name>
<evidence type="ECO:0000313" key="3">
    <source>
        <dbReference type="Proteomes" id="UP000775547"/>
    </source>
</evidence>
<dbReference type="AlphaFoldDB" id="A0A9P7KBX7"/>
<keyword evidence="3" id="KW-1185">Reference proteome</keyword>